<keyword evidence="4" id="KW-0456">Lyase</keyword>
<dbReference type="GO" id="GO:0016829">
    <property type="term" value="F:lyase activity"/>
    <property type="evidence" value="ECO:0007669"/>
    <property type="project" value="UniProtKB-KW"/>
</dbReference>
<dbReference type="Gene3D" id="1.50.10.100">
    <property type="entry name" value="Chondroitin AC/alginate lyase"/>
    <property type="match status" value="1"/>
</dbReference>
<evidence type="ECO:0000256" key="4">
    <source>
        <dbReference type="ARBA" id="ARBA00023239"/>
    </source>
</evidence>
<keyword evidence="2" id="KW-0732">Signal</keyword>
<accession>A0A1E5Q4B3</accession>
<evidence type="ECO:0000313" key="6">
    <source>
        <dbReference type="EMBL" id="OEJ64140.1"/>
    </source>
</evidence>
<keyword evidence="3" id="KW-0574">Periplasm</keyword>
<evidence type="ECO:0000259" key="5">
    <source>
        <dbReference type="Pfam" id="PF07940"/>
    </source>
</evidence>
<proteinExistence type="predicted"/>
<comment type="subcellular location">
    <subcellularLocation>
        <location evidence="1">Periplasm</location>
    </subcellularLocation>
</comment>
<dbReference type="GO" id="GO:0042597">
    <property type="term" value="C:periplasmic space"/>
    <property type="evidence" value="ECO:0007669"/>
    <property type="project" value="UniProtKB-SubCell"/>
</dbReference>
<dbReference type="InterPro" id="IPR012480">
    <property type="entry name" value="Hepar_II_III_C"/>
</dbReference>
<name>A0A1E5Q4B3_9PROT</name>
<dbReference type="PANTHER" id="PTHR39210">
    <property type="entry name" value="HEPARIN-SULFATE LYASE"/>
    <property type="match status" value="1"/>
</dbReference>
<dbReference type="STRING" id="28181.BEN30_01445"/>
<sequence>MRGGFQSSLVYRLLLLGPAPKRLRFPVPQLWPGNPDVGRALIQGVFSHEDESHTLTAADALPAASAAWTAWFHGLGWLNDLSALGGGEAPYFAREWLSVWMTANAKWNARAWAPDVTAERLINICQNWTFLMRDDGCGGLEKRLHRQAGRDARHLFHSLPPANCGYVRFHALKGQVYGAFALLGGEGRMNRTLQRLADDIQNQILPDGGHVERNPERLADMLKDLLELKVLLSTATGDVPRFLQNAIDRVAPMLRALRHPDGGLALFNGGLEGNRTVLDLILAQTDSTAKAPFNGPHAGFQRAGAGALYGIMDCGQPTKIGKAQHAGALSFELSSGKHRIIVNCGSRSGTSDPWRTALAATAAHSTLTVNDTSLAAFALNGALRSGPEHVTCTRNDIDEGTLIEASHDGYMPSFGLLHQRALFIASHGTDVRGEDRLIGTGGNQYTLRFHLHPNVKASLLGDGHGVLLRVGGKEVWRFRTSADQMALESSVYLGHKGEHRRTEQIVISGPLSGNGVLIKWALSRDDH</sequence>
<evidence type="ECO:0000256" key="2">
    <source>
        <dbReference type="ARBA" id="ARBA00022729"/>
    </source>
</evidence>
<feature type="domain" description="Heparinase II/III-like C-terminal" evidence="5">
    <location>
        <begin position="290"/>
        <end position="520"/>
    </location>
</feature>
<evidence type="ECO:0000256" key="3">
    <source>
        <dbReference type="ARBA" id="ARBA00022764"/>
    </source>
</evidence>
<evidence type="ECO:0000256" key="1">
    <source>
        <dbReference type="ARBA" id="ARBA00004418"/>
    </source>
</evidence>
<dbReference type="EMBL" id="MCGG01000078">
    <property type="protein sequence ID" value="OEJ64140.1"/>
    <property type="molecule type" value="Genomic_DNA"/>
</dbReference>
<protein>
    <recommendedName>
        <fullName evidence="5">Heparinase II/III-like C-terminal domain-containing protein</fullName>
    </recommendedName>
</protein>
<dbReference type="InterPro" id="IPR008929">
    <property type="entry name" value="Chondroitin_lyas"/>
</dbReference>
<dbReference type="Pfam" id="PF07940">
    <property type="entry name" value="Hepar_II_III_C"/>
    <property type="match status" value="1"/>
</dbReference>
<dbReference type="Gene3D" id="2.70.98.70">
    <property type="match status" value="1"/>
</dbReference>
<gene>
    <name evidence="6" type="ORF">BEN30_01445</name>
</gene>
<comment type="caution">
    <text evidence="6">The sequence shown here is derived from an EMBL/GenBank/DDBJ whole genome shotgun (WGS) entry which is preliminary data.</text>
</comment>
<dbReference type="AlphaFoldDB" id="A0A1E5Q4B3"/>
<dbReference type="PANTHER" id="PTHR39210:SF1">
    <property type="entry name" value="HEPARIN-SULFATE LYASE"/>
    <property type="match status" value="1"/>
</dbReference>
<evidence type="ECO:0000313" key="7">
    <source>
        <dbReference type="Proteomes" id="UP000095347"/>
    </source>
</evidence>
<reference evidence="7" key="1">
    <citation type="submission" date="2016-07" db="EMBL/GenBank/DDBJ databases">
        <authorList>
            <person name="Florea S."/>
            <person name="Webb J.S."/>
            <person name="Jaromczyk J."/>
            <person name="Schardl C.L."/>
        </authorList>
    </citation>
    <scope>NUCLEOTIDE SEQUENCE [LARGE SCALE GENOMIC DNA]</scope>
    <source>
        <strain evidence="7">MV-1</strain>
    </source>
</reference>
<dbReference type="Proteomes" id="UP000095347">
    <property type="component" value="Unassembled WGS sequence"/>
</dbReference>
<keyword evidence="7" id="KW-1185">Reference proteome</keyword>
<organism evidence="6 7">
    <name type="scientific">Magnetovibrio blakemorei</name>
    <dbReference type="NCBI Taxonomy" id="28181"/>
    <lineage>
        <taxon>Bacteria</taxon>
        <taxon>Pseudomonadati</taxon>
        <taxon>Pseudomonadota</taxon>
        <taxon>Alphaproteobacteria</taxon>
        <taxon>Rhodospirillales</taxon>
        <taxon>Magnetovibrionaceae</taxon>
        <taxon>Magnetovibrio</taxon>
    </lineage>
</organism>
<dbReference type="RefSeq" id="WP_069959489.1">
    <property type="nucleotide sequence ID" value="NZ_MCGG01000078.1"/>
</dbReference>